<comment type="caution">
    <text evidence="2">The sequence shown here is derived from an EMBL/GenBank/DDBJ whole genome shotgun (WGS) entry which is preliminary data.</text>
</comment>
<reference evidence="2" key="1">
    <citation type="submission" date="2023-04" db="EMBL/GenBank/DDBJ databases">
        <title>Phytophthora lilii NBRC 32176.</title>
        <authorList>
            <person name="Ichikawa N."/>
            <person name="Sato H."/>
            <person name="Tonouchi N."/>
        </authorList>
    </citation>
    <scope>NUCLEOTIDE SEQUENCE</scope>
    <source>
        <strain evidence="2">NBRC 32176</strain>
    </source>
</reference>
<evidence type="ECO:0000313" key="3">
    <source>
        <dbReference type="Proteomes" id="UP001165083"/>
    </source>
</evidence>
<dbReference type="EMBL" id="BSXW01000074">
    <property type="protein sequence ID" value="GMF11430.1"/>
    <property type="molecule type" value="Genomic_DNA"/>
</dbReference>
<evidence type="ECO:0000256" key="1">
    <source>
        <dbReference type="SAM" id="MobiDB-lite"/>
    </source>
</evidence>
<evidence type="ECO:0000313" key="2">
    <source>
        <dbReference type="EMBL" id="GMF11430.1"/>
    </source>
</evidence>
<gene>
    <name evidence="2" type="ORF">Plil01_000213500</name>
</gene>
<accession>A0A9W6TDN4</accession>
<dbReference type="AlphaFoldDB" id="A0A9W6TDN4"/>
<proteinExistence type="predicted"/>
<organism evidence="2 3">
    <name type="scientific">Phytophthora lilii</name>
    <dbReference type="NCBI Taxonomy" id="2077276"/>
    <lineage>
        <taxon>Eukaryota</taxon>
        <taxon>Sar</taxon>
        <taxon>Stramenopiles</taxon>
        <taxon>Oomycota</taxon>
        <taxon>Peronosporomycetes</taxon>
        <taxon>Peronosporales</taxon>
        <taxon>Peronosporaceae</taxon>
        <taxon>Phytophthora</taxon>
    </lineage>
</organism>
<keyword evidence="3" id="KW-1185">Reference proteome</keyword>
<name>A0A9W6TDN4_9STRA</name>
<dbReference type="Proteomes" id="UP001165083">
    <property type="component" value="Unassembled WGS sequence"/>
</dbReference>
<sequence length="162" mass="17441">MNPQTLEMRRHAADSLALSNSTARVHAHTTTTSSSQRDRAVAMTRLVQPRARNTASSLVVPRAQRRGSSTKTARIAGTMEALSCLNRTTGFMDREVRASTMTQSTALSCTITTLTPASDTRTAKSALAGTSSTSPAVGPRSKLTLTTQRSNILNKLDLDFCW</sequence>
<protein>
    <submittedName>
        <fullName evidence="2">Unnamed protein product</fullName>
    </submittedName>
</protein>
<feature type="region of interest" description="Disordered" evidence="1">
    <location>
        <begin position="120"/>
        <end position="142"/>
    </location>
</feature>